<dbReference type="Pfam" id="PF00001">
    <property type="entry name" value="7tm_1"/>
    <property type="match status" value="1"/>
</dbReference>
<evidence type="ECO:0000256" key="4">
    <source>
        <dbReference type="ARBA" id="ARBA00022989"/>
    </source>
</evidence>
<feature type="transmembrane region" description="Helical" evidence="10">
    <location>
        <begin position="181"/>
        <end position="201"/>
    </location>
</feature>
<sequence length="342" mass="38734">MNNSTLPSTSPSADYRVYFYIQLATGICLAIQSPITIISNVLLLFTIFKDPLKCFRVPPTYFIVGLALVDLAMGLFMKPFFVMYRVARYIKWSRFPGEPYYSLNQIGSSISYVGLNASFLLVLGLILSQFIAITYPHHYRSLVTTRRVLACVGFSLVYFTGFILLQFAVPTATLFQVDVHLHSTLITILLMVGSAMLLKSFRQFAKASRRLGGGRSFANGHASKPRANRISERQFTIVTLILSGILIVCSLPHIITLHIKFYTKRDTLQEKLDLSAAITIADQMMFLKVALDAFIYAWRLTKYRRSLKIVLTCHENQVTSEATEMRTINNNFTFQQQDPETS</sequence>
<accession>A0A9W9ZSF2</accession>
<keyword evidence="5" id="KW-0297">G-protein coupled receptor</keyword>
<dbReference type="GO" id="GO:0005886">
    <property type="term" value="C:plasma membrane"/>
    <property type="evidence" value="ECO:0007669"/>
    <property type="project" value="UniProtKB-SubCell"/>
</dbReference>
<dbReference type="CDD" id="cd00637">
    <property type="entry name" value="7tm_classA_rhodopsin-like"/>
    <property type="match status" value="1"/>
</dbReference>
<dbReference type="InterPro" id="IPR000276">
    <property type="entry name" value="GPCR_Rhodpsn"/>
</dbReference>
<proteinExistence type="predicted"/>
<evidence type="ECO:0000256" key="7">
    <source>
        <dbReference type="ARBA" id="ARBA00023170"/>
    </source>
</evidence>
<keyword evidence="2" id="KW-1003">Cell membrane</keyword>
<evidence type="ECO:0000256" key="1">
    <source>
        <dbReference type="ARBA" id="ARBA00004651"/>
    </source>
</evidence>
<feature type="transmembrane region" description="Helical" evidence="10">
    <location>
        <begin position="20"/>
        <end position="48"/>
    </location>
</feature>
<evidence type="ECO:0000256" key="5">
    <source>
        <dbReference type="ARBA" id="ARBA00023040"/>
    </source>
</evidence>
<keyword evidence="9" id="KW-0807">Transducer</keyword>
<gene>
    <name evidence="12" type="ORF">OS493_003964</name>
</gene>
<dbReference type="EMBL" id="MU825874">
    <property type="protein sequence ID" value="KAJ7387001.1"/>
    <property type="molecule type" value="Genomic_DNA"/>
</dbReference>
<dbReference type="Proteomes" id="UP001163046">
    <property type="component" value="Unassembled WGS sequence"/>
</dbReference>
<dbReference type="OrthoDB" id="5985012at2759"/>
<evidence type="ECO:0000256" key="2">
    <source>
        <dbReference type="ARBA" id="ARBA00022475"/>
    </source>
</evidence>
<dbReference type="InterPro" id="IPR017452">
    <property type="entry name" value="GPCR_Rhodpsn_7TM"/>
</dbReference>
<dbReference type="PROSITE" id="PS50262">
    <property type="entry name" value="G_PROTEIN_RECEP_F1_2"/>
    <property type="match status" value="1"/>
</dbReference>
<feature type="transmembrane region" description="Helical" evidence="10">
    <location>
        <begin position="106"/>
        <end position="127"/>
    </location>
</feature>
<dbReference type="Gene3D" id="1.20.1070.10">
    <property type="entry name" value="Rhodopsin 7-helix transmembrane proteins"/>
    <property type="match status" value="1"/>
</dbReference>
<reference evidence="12" key="1">
    <citation type="submission" date="2023-01" db="EMBL/GenBank/DDBJ databases">
        <title>Genome assembly of the deep-sea coral Lophelia pertusa.</title>
        <authorList>
            <person name="Herrera S."/>
            <person name="Cordes E."/>
        </authorList>
    </citation>
    <scope>NUCLEOTIDE SEQUENCE</scope>
    <source>
        <strain evidence="12">USNM1676648</strain>
        <tissue evidence="12">Polyp</tissue>
    </source>
</reference>
<protein>
    <recommendedName>
        <fullName evidence="11">G-protein coupled receptors family 1 profile domain-containing protein</fullName>
    </recommendedName>
</protein>
<evidence type="ECO:0000313" key="12">
    <source>
        <dbReference type="EMBL" id="KAJ7387001.1"/>
    </source>
</evidence>
<dbReference type="SUPFAM" id="SSF81321">
    <property type="entry name" value="Family A G protein-coupled receptor-like"/>
    <property type="match status" value="1"/>
</dbReference>
<keyword evidence="3 10" id="KW-0812">Transmembrane</keyword>
<feature type="transmembrane region" description="Helical" evidence="10">
    <location>
        <begin position="148"/>
        <end position="169"/>
    </location>
</feature>
<dbReference type="AlphaFoldDB" id="A0A9W9ZSF2"/>
<evidence type="ECO:0000259" key="11">
    <source>
        <dbReference type="PROSITE" id="PS50262"/>
    </source>
</evidence>
<organism evidence="12 13">
    <name type="scientific">Desmophyllum pertusum</name>
    <dbReference type="NCBI Taxonomy" id="174260"/>
    <lineage>
        <taxon>Eukaryota</taxon>
        <taxon>Metazoa</taxon>
        <taxon>Cnidaria</taxon>
        <taxon>Anthozoa</taxon>
        <taxon>Hexacorallia</taxon>
        <taxon>Scleractinia</taxon>
        <taxon>Caryophylliina</taxon>
        <taxon>Caryophylliidae</taxon>
        <taxon>Desmophyllum</taxon>
    </lineage>
</organism>
<dbReference type="PANTHER" id="PTHR24246:SF27">
    <property type="entry name" value="ADENOSINE RECEPTOR, ISOFORM A"/>
    <property type="match status" value="1"/>
</dbReference>
<evidence type="ECO:0000256" key="9">
    <source>
        <dbReference type="ARBA" id="ARBA00023224"/>
    </source>
</evidence>
<comment type="subcellular location">
    <subcellularLocation>
        <location evidence="1">Cell membrane</location>
        <topology evidence="1">Multi-pass membrane protein</topology>
    </subcellularLocation>
</comment>
<keyword evidence="7" id="KW-0675">Receptor</keyword>
<dbReference type="PANTHER" id="PTHR24246">
    <property type="entry name" value="OLFACTORY RECEPTOR AND ADENOSINE RECEPTOR"/>
    <property type="match status" value="1"/>
</dbReference>
<feature type="transmembrane region" description="Helical" evidence="10">
    <location>
        <begin position="235"/>
        <end position="255"/>
    </location>
</feature>
<feature type="transmembrane region" description="Helical" evidence="10">
    <location>
        <begin position="275"/>
        <end position="298"/>
    </location>
</feature>
<comment type="caution">
    <text evidence="12">The sequence shown here is derived from an EMBL/GenBank/DDBJ whole genome shotgun (WGS) entry which is preliminary data.</text>
</comment>
<keyword evidence="8" id="KW-0325">Glycoprotein</keyword>
<feature type="domain" description="G-protein coupled receptors family 1 profile" evidence="11">
    <location>
        <begin position="39"/>
        <end position="296"/>
    </location>
</feature>
<keyword evidence="13" id="KW-1185">Reference proteome</keyword>
<evidence type="ECO:0000256" key="3">
    <source>
        <dbReference type="ARBA" id="ARBA00022692"/>
    </source>
</evidence>
<evidence type="ECO:0000256" key="8">
    <source>
        <dbReference type="ARBA" id="ARBA00023180"/>
    </source>
</evidence>
<keyword evidence="4 10" id="KW-1133">Transmembrane helix</keyword>
<evidence type="ECO:0000256" key="10">
    <source>
        <dbReference type="SAM" id="Phobius"/>
    </source>
</evidence>
<dbReference type="PRINTS" id="PR00237">
    <property type="entry name" value="GPCRRHODOPSN"/>
</dbReference>
<feature type="transmembrane region" description="Helical" evidence="10">
    <location>
        <begin position="60"/>
        <end position="86"/>
    </location>
</feature>
<dbReference type="GO" id="GO:0004930">
    <property type="term" value="F:G protein-coupled receptor activity"/>
    <property type="evidence" value="ECO:0007669"/>
    <property type="project" value="UniProtKB-KW"/>
</dbReference>
<evidence type="ECO:0000313" key="13">
    <source>
        <dbReference type="Proteomes" id="UP001163046"/>
    </source>
</evidence>
<name>A0A9W9ZSF2_9CNID</name>
<keyword evidence="6 10" id="KW-0472">Membrane</keyword>
<evidence type="ECO:0000256" key="6">
    <source>
        <dbReference type="ARBA" id="ARBA00023136"/>
    </source>
</evidence>